<evidence type="ECO:0000256" key="1">
    <source>
        <dbReference type="ARBA" id="ARBA00022801"/>
    </source>
</evidence>
<sequence>MPLTTPRRDKSSVNRGRGSCAACTTEPTHVPTAVTNPSVDWPFRNVPDEEIREDCARPAEVTTDDPPEPLVVGQITEDSTVPLVKVVIQHRLLSVEVDALVDTGASVSVINPDIWRLLGSPPLVQPKYGLISASNTRMPTKGLTKFEVYVGTCRTHASLWVMKGAVSPCILGYNMLRKLGAVVNCTRACLQFGSGEQVPFVRQDCWTDDTGSVAHLHQADRDADAMETVSDCADPEREVPGSVPDNDSRLGENAYSLLR</sequence>
<dbReference type="AlphaFoldDB" id="A0A3R6ZGZ0"/>
<protein>
    <recommendedName>
        <fullName evidence="3">Peptidase A2 domain-containing protein</fullName>
    </recommendedName>
</protein>
<dbReference type="Proteomes" id="UP000285060">
    <property type="component" value="Unassembled WGS sequence"/>
</dbReference>
<feature type="region of interest" description="Disordered" evidence="2">
    <location>
        <begin position="1"/>
        <end position="43"/>
    </location>
</feature>
<feature type="compositionally biased region" description="Basic and acidic residues" evidence="2">
    <location>
        <begin position="1"/>
        <end position="12"/>
    </location>
</feature>
<keyword evidence="5" id="KW-1185">Reference proteome</keyword>
<evidence type="ECO:0000259" key="3">
    <source>
        <dbReference type="PROSITE" id="PS50175"/>
    </source>
</evidence>
<dbReference type="VEuPathDB" id="FungiDB:H310_14805"/>
<gene>
    <name evidence="4" type="ORF">DYB32_010501</name>
</gene>
<dbReference type="Gene3D" id="2.40.70.10">
    <property type="entry name" value="Acid Proteases"/>
    <property type="match status" value="1"/>
</dbReference>
<dbReference type="EMBL" id="QUSY01003434">
    <property type="protein sequence ID" value="RHY17539.1"/>
    <property type="molecule type" value="Genomic_DNA"/>
</dbReference>
<dbReference type="InterPro" id="IPR021109">
    <property type="entry name" value="Peptidase_aspartic_dom_sf"/>
</dbReference>
<dbReference type="InterPro" id="IPR001969">
    <property type="entry name" value="Aspartic_peptidase_AS"/>
</dbReference>
<dbReference type="GO" id="GO:0006508">
    <property type="term" value="P:proteolysis"/>
    <property type="evidence" value="ECO:0007669"/>
    <property type="project" value="InterPro"/>
</dbReference>
<dbReference type="Pfam" id="PF13975">
    <property type="entry name" value="gag-asp_proteas"/>
    <property type="match status" value="1"/>
</dbReference>
<dbReference type="CDD" id="cd00303">
    <property type="entry name" value="retropepsin_like"/>
    <property type="match status" value="1"/>
</dbReference>
<dbReference type="InterPro" id="IPR001995">
    <property type="entry name" value="Peptidase_A2_cat"/>
</dbReference>
<proteinExistence type="predicted"/>
<comment type="caution">
    <text evidence="4">The sequence shown here is derived from an EMBL/GenBank/DDBJ whole genome shotgun (WGS) entry which is preliminary data.</text>
</comment>
<organism evidence="4 5">
    <name type="scientific">Aphanomyces invadans</name>
    <dbReference type="NCBI Taxonomy" id="157072"/>
    <lineage>
        <taxon>Eukaryota</taxon>
        <taxon>Sar</taxon>
        <taxon>Stramenopiles</taxon>
        <taxon>Oomycota</taxon>
        <taxon>Saprolegniomycetes</taxon>
        <taxon>Saprolegniales</taxon>
        <taxon>Verrucalvaceae</taxon>
        <taxon>Aphanomyces</taxon>
    </lineage>
</organism>
<evidence type="ECO:0000313" key="4">
    <source>
        <dbReference type="EMBL" id="RHY17539.1"/>
    </source>
</evidence>
<reference evidence="4 5" key="1">
    <citation type="submission" date="2018-08" db="EMBL/GenBank/DDBJ databases">
        <title>Aphanomyces genome sequencing and annotation.</title>
        <authorList>
            <person name="Minardi D."/>
            <person name="Oidtmann B."/>
            <person name="Van Der Giezen M."/>
            <person name="Studholme D.J."/>
        </authorList>
    </citation>
    <scope>NUCLEOTIDE SEQUENCE [LARGE SCALE GENOMIC DNA]</scope>
    <source>
        <strain evidence="4 5">NJM0002</strain>
    </source>
</reference>
<evidence type="ECO:0000313" key="5">
    <source>
        <dbReference type="Proteomes" id="UP000285060"/>
    </source>
</evidence>
<dbReference type="PROSITE" id="PS00141">
    <property type="entry name" value="ASP_PROTEASE"/>
    <property type="match status" value="1"/>
</dbReference>
<evidence type="ECO:0000256" key="2">
    <source>
        <dbReference type="SAM" id="MobiDB-lite"/>
    </source>
</evidence>
<name>A0A3R6ZGZ0_9STRA</name>
<dbReference type="PROSITE" id="PS50175">
    <property type="entry name" value="ASP_PROT_RETROV"/>
    <property type="match status" value="1"/>
</dbReference>
<dbReference type="SUPFAM" id="SSF50630">
    <property type="entry name" value="Acid proteases"/>
    <property type="match status" value="1"/>
</dbReference>
<keyword evidence="1" id="KW-0378">Hydrolase</keyword>
<feature type="region of interest" description="Disordered" evidence="2">
    <location>
        <begin position="232"/>
        <end position="259"/>
    </location>
</feature>
<feature type="domain" description="Peptidase A2" evidence="3">
    <location>
        <begin position="97"/>
        <end position="111"/>
    </location>
</feature>
<dbReference type="GO" id="GO:0004190">
    <property type="term" value="F:aspartic-type endopeptidase activity"/>
    <property type="evidence" value="ECO:0007669"/>
    <property type="project" value="InterPro"/>
</dbReference>
<accession>A0A3R6ZGZ0</accession>